<name>A0A1J0A3V2_9ENTE</name>
<evidence type="ECO:0000313" key="2">
    <source>
        <dbReference type="Proteomes" id="UP000191200"/>
    </source>
</evidence>
<organism evidence="1 2">
    <name type="scientific">Vagococcus teuberi</name>
    <dbReference type="NCBI Taxonomy" id="519472"/>
    <lineage>
        <taxon>Bacteria</taxon>
        <taxon>Bacillati</taxon>
        <taxon>Bacillota</taxon>
        <taxon>Bacilli</taxon>
        <taxon>Lactobacillales</taxon>
        <taxon>Enterococcaceae</taxon>
        <taxon>Vagococcus</taxon>
    </lineage>
</organism>
<protein>
    <submittedName>
        <fullName evidence="1">Uncharacterized protein</fullName>
    </submittedName>
</protein>
<accession>A0A1J0A3V2</accession>
<keyword evidence="2" id="KW-1185">Reference proteome</keyword>
<dbReference type="RefSeq" id="WP_071456182.1">
    <property type="nucleotide sequence ID" value="NZ_CP017267.1"/>
</dbReference>
<dbReference type="KEGG" id="vte:BHY08_01490"/>
<dbReference type="STRING" id="519472.BHY08_01490"/>
<dbReference type="Proteomes" id="UP000191200">
    <property type="component" value="Chromosome"/>
</dbReference>
<sequence length="428" mass="50477">MYSKLDIYKELDPLFDDRAKEKSKKSSSVENDIKKVEQTYKINMSDFKIGNSVQMNQKVFDYFKILTALINKSPYVKTKKKEVNYGIANLSKYMSYYQELVDNIEVIEDDDTRELITNHTIFIETKKEIENLKRFSETITKYFIASSFLDIKGRNKFLTELNDYFDRLIDDMLYHQTDSTNNDILFTKKEELVNNGLHRKAQEGDEGALKEWYETLGPYQVLVNEQLELNQLPQLDMLLANHIYFESEKLKLNQIQDEINILTKLSDEPQNCSSTELKRYESQLNGLISKEEEIKRNCANYLQPVSYSQEILDIRDNYEKVKNNFLYFKDLPFIGDNDLSNFEGLLYGDDTDLSDFANLLYVDNNEFIYSENKEKLNEVFNNLSTDHYLSDDQFLIIPINNLREKKVTEINENKEGMIRKPYKDGHNQ</sequence>
<dbReference type="AlphaFoldDB" id="A0A1J0A3V2"/>
<dbReference type="EMBL" id="CP017267">
    <property type="protein sequence ID" value="APB30613.1"/>
    <property type="molecule type" value="Genomic_DNA"/>
</dbReference>
<proteinExistence type="predicted"/>
<reference evidence="1 2" key="1">
    <citation type="submission" date="2016-09" db="EMBL/GenBank/DDBJ databases">
        <title>Vagococcus teuberi sp. nov., isolated from the Malian artisanal sour milk fene.</title>
        <authorList>
            <person name="Wullschleger S."/>
            <person name="Seifert C."/>
            <person name="Baumgartner S."/>
            <person name="Lacroix C."/>
            <person name="Bonfoh B."/>
            <person name="Stevens M.J."/>
            <person name="Meile L."/>
        </authorList>
    </citation>
    <scope>NUCLEOTIDE SEQUENCE [LARGE SCALE GENOMIC DNA]</scope>
    <source>
        <strain evidence="1 2">DSM 21459</strain>
    </source>
</reference>
<evidence type="ECO:0000313" key="1">
    <source>
        <dbReference type="EMBL" id="APB30613.1"/>
    </source>
</evidence>
<gene>
    <name evidence="1" type="ORF">BHY08_01490</name>
</gene>